<dbReference type="Proteomes" id="UP000541444">
    <property type="component" value="Unassembled WGS sequence"/>
</dbReference>
<proteinExistence type="predicted"/>
<comment type="caution">
    <text evidence="1">The sequence shown here is derived from an EMBL/GenBank/DDBJ whole genome shotgun (WGS) entry which is preliminary data.</text>
</comment>
<accession>A0A7J7N7J3</accession>
<name>A0A7J7N7J3_9MAGN</name>
<gene>
    <name evidence="1" type="ORF">GIB67_013814</name>
</gene>
<dbReference type="AlphaFoldDB" id="A0A7J7N7J3"/>
<organism evidence="1 2">
    <name type="scientific">Kingdonia uniflora</name>
    <dbReference type="NCBI Taxonomy" id="39325"/>
    <lineage>
        <taxon>Eukaryota</taxon>
        <taxon>Viridiplantae</taxon>
        <taxon>Streptophyta</taxon>
        <taxon>Embryophyta</taxon>
        <taxon>Tracheophyta</taxon>
        <taxon>Spermatophyta</taxon>
        <taxon>Magnoliopsida</taxon>
        <taxon>Ranunculales</taxon>
        <taxon>Circaeasteraceae</taxon>
        <taxon>Kingdonia</taxon>
    </lineage>
</organism>
<reference evidence="1 2" key="1">
    <citation type="journal article" date="2020" name="IScience">
        <title>Genome Sequencing of the Endangered Kingdonia uniflora (Circaeasteraceae, Ranunculales) Reveals Potential Mechanisms of Evolutionary Specialization.</title>
        <authorList>
            <person name="Sun Y."/>
            <person name="Deng T."/>
            <person name="Zhang A."/>
            <person name="Moore M.J."/>
            <person name="Landis J.B."/>
            <person name="Lin N."/>
            <person name="Zhang H."/>
            <person name="Zhang X."/>
            <person name="Huang J."/>
            <person name="Zhang X."/>
            <person name="Sun H."/>
            <person name="Wang H."/>
        </authorList>
    </citation>
    <scope>NUCLEOTIDE SEQUENCE [LARGE SCALE GENOMIC DNA]</scope>
    <source>
        <strain evidence="1">TB1705</strain>
        <tissue evidence="1">Leaf</tissue>
    </source>
</reference>
<sequence length="85" mass="9136">VGLHWTRWLTIGDQVYPCRGDAVLSYKDPSAAHSAGGFYNRVVVEVAIVVVVEVAMIAAAKADTETIIEIVEALAWTDTAHILIG</sequence>
<protein>
    <submittedName>
        <fullName evidence="1">Uncharacterized protein</fullName>
    </submittedName>
</protein>
<evidence type="ECO:0000313" key="2">
    <source>
        <dbReference type="Proteomes" id="UP000541444"/>
    </source>
</evidence>
<dbReference type="EMBL" id="JACGCM010001000">
    <property type="protein sequence ID" value="KAF6163115.1"/>
    <property type="molecule type" value="Genomic_DNA"/>
</dbReference>
<feature type="non-terminal residue" evidence="1">
    <location>
        <position position="1"/>
    </location>
</feature>
<evidence type="ECO:0000313" key="1">
    <source>
        <dbReference type="EMBL" id="KAF6163115.1"/>
    </source>
</evidence>
<keyword evidence="2" id="KW-1185">Reference proteome</keyword>